<dbReference type="InterPro" id="IPR036188">
    <property type="entry name" value="FAD/NAD-bd_sf"/>
</dbReference>
<dbReference type="GO" id="GO:0004497">
    <property type="term" value="F:monooxygenase activity"/>
    <property type="evidence" value="ECO:0007669"/>
    <property type="project" value="UniProtKB-KW"/>
</dbReference>
<protein>
    <submittedName>
        <fullName evidence="9">FAD-binding protein</fullName>
    </submittedName>
</protein>
<accession>A0A501WY72</accession>
<comment type="similarity">
    <text evidence="3">Belongs to the UbiH/COQ6 family.</text>
</comment>
<evidence type="ECO:0000256" key="5">
    <source>
        <dbReference type="ARBA" id="ARBA00022827"/>
    </source>
</evidence>
<gene>
    <name evidence="9" type="ORF">FJM51_01190</name>
</gene>
<feature type="domain" description="FAD-binding" evidence="8">
    <location>
        <begin position="7"/>
        <end position="348"/>
    </location>
</feature>
<dbReference type="InterPro" id="IPR010971">
    <property type="entry name" value="UbiH/COQ6"/>
</dbReference>
<sequence>MNGIDGDVLIAGGGVAGLSAAAILAARGFSVICADPVPPVTSPGAAGADPRSTAFLGPSVALLRGCGLWDRLGGEAAPLRVMRIVDAGGAAERRADFDAGELGAEPFGYNLPNWLLRREMVAHLEATPGARLLAPARVAGVVARADRAMVRLGDGESLSARLVIAADGRDSGLRAAAGIGARRWGYGQKGLVFTARHDRPHDGVSTEVHLTGGPFTLVPLPDDARGHRSAVVWMERGPRALELAAMPEQDFEAEMNARSAGVLGRLTLEGGRAVWPIVAQIADRLDAPRMALIAEAAHVVPPIGAQGLNMSLADIGTLADLLAAARDAGEDIGAPAVLARYHRARHGRVLARILGIDALNRAAMAEARPLRRLRRLGLGVLSGVPPLRHAAMRLGLG</sequence>
<proteinExistence type="inferred from homology"/>
<dbReference type="OrthoDB" id="9796623at2"/>
<dbReference type="Proteomes" id="UP000319255">
    <property type="component" value="Unassembled WGS sequence"/>
</dbReference>
<comment type="cofactor">
    <cofactor evidence="1">
        <name>FAD</name>
        <dbReference type="ChEBI" id="CHEBI:57692"/>
    </cofactor>
</comment>
<name>A0A501WY72_9RHOB</name>
<evidence type="ECO:0000256" key="4">
    <source>
        <dbReference type="ARBA" id="ARBA00022630"/>
    </source>
</evidence>
<evidence type="ECO:0000313" key="9">
    <source>
        <dbReference type="EMBL" id="TPE53692.1"/>
    </source>
</evidence>
<keyword evidence="6" id="KW-0560">Oxidoreductase</keyword>
<dbReference type="GO" id="GO:0006744">
    <property type="term" value="P:ubiquinone biosynthetic process"/>
    <property type="evidence" value="ECO:0007669"/>
    <property type="project" value="UniProtKB-UniPathway"/>
</dbReference>
<evidence type="ECO:0000256" key="7">
    <source>
        <dbReference type="ARBA" id="ARBA00023033"/>
    </source>
</evidence>
<reference evidence="9 10" key="1">
    <citation type="submission" date="2019-06" db="EMBL/GenBank/DDBJ databases">
        <title>A novel bacterium of genus Amaricoccus, isolated from marine sediment.</title>
        <authorList>
            <person name="Huang H."/>
            <person name="Mo K."/>
            <person name="Hu Y."/>
        </authorList>
    </citation>
    <scope>NUCLEOTIDE SEQUENCE [LARGE SCALE GENOMIC DNA]</scope>
    <source>
        <strain evidence="9 10">HB172011</strain>
    </source>
</reference>
<evidence type="ECO:0000256" key="6">
    <source>
        <dbReference type="ARBA" id="ARBA00023002"/>
    </source>
</evidence>
<keyword evidence="7" id="KW-0503">Monooxygenase</keyword>
<dbReference type="AlphaFoldDB" id="A0A501WY72"/>
<dbReference type="PRINTS" id="PR00420">
    <property type="entry name" value="RNGMNOXGNASE"/>
</dbReference>
<comment type="caution">
    <text evidence="9">The sequence shown here is derived from an EMBL/GenBank/DDBJ whole genome shotgun (WGS) entry which is preliminary data.</text>
</comment>
<dbReference type="PANTHER" id="PTHR43876">
    <property type="entry name" value="UBIQUINONE BIOSYNTHESIS MONOOXYGENASE COQ6, MITOCHONDRIAL"/>
    <property type="match status" value="1"/>
</dbReference>
<evidence type="ECO:0000313" key="10">
    <source>
        <dbReference type="Proteomes" id="UP000319255"/>
    </source>
</evidence>
<evidence type="ECO:0000256" key="3">
    <source>
        <dbReference type="ARBA" id="ARBA00005349"/>
    </source>
</evidence>
<keyword evidence="10" id="KW-1185">Reference proteome</keyword>
<dbReference type="InterPro" id="IPR051205">
    <property type="entry name" value="UbiH/COQ6_monooxygenase"/>
</dbReference>
<dbReference type="NCBIfam" id="TIGR01988">
    <property type="entry name" value="Ubi-OHases"/>
    <property type="match status" value="1"/>
</dbReference>
<dbReference type="Pfam" id="PF01494">
    <property type="entry name" value="FAD_binding_3"/>
    <property type="match status" value="1"/>
</dbReference>
<dbReference type="EMBL" id="VFRP01000001">
    <property type="protein sequence ID" value="TPE53692.1"/>
    <property type="molecule type" value="Genomic_DNA"/>
</dbReference>
<dbReference type="GO" id="GO:0071949">
    <property type="term" value="F:FAD binding"/>
    <property type="evidence" value="ECO:0007669"/>
    <property type="project" value="InterPro"/>
</dbReference>
<evidence type="ECO:0000256" key="2">
    <source>
        <dbReference type="ARBA" id="ARBA00004749"/>
    </source>
</evidence>
<evidence type="ECO:0000256" key="1">
    <source>
        <dbReference type="ARBA" id="ARBA00001974"/>
    </source>
</evidence>
<organism evidence="9 10">
    <name type="scientific">Amaricoccus solimangrovi</name>
    <dbReference type="NCBI Taxonomy" id="2589815"/>
    <lineage>
        <taxon>Bacteria</taxon>
        <taxon>Pseudomonadati</taxon>
        <taxon>Pseudomonadota</taxon>
        <taxon>Alphaproteobacteria</taxon>
        <taxon>Rhodobacterales</taxon>
        <taxon>Paracoccaceae</taxon>
        <taxon>Amaricoccus</taxon>
    </lineage>
</organism>
<comment type="pathway">
    <text evidence="2">Cofactor biosynthesis; ubiquinone biosynthesis.</text>
</comment>
<dbReference type="GO" id="GO:0016705">
    <property type="term" value="F:oxidoreductase activity, acting on paired donors, with incorporation or reduction of molecular oxygen"/>
    <property type="evidence" value="ECO:0007669"/>
    <property type="project" value="InterPro"/>
</dbReference>
<keyword evidence="5" id="KW-0274">FAD</keyword>
<dbReference type="UniPathway" id="UPA00232"/>
<keyword evidence="4" id="KW-0285">Flavoprotein</keyword>
<evidence type="ECO:0000259" key="8">
    <source>
        <dbReference type="Pfam" id="PF01494"/>
    </source>
</evidence>
<dbReference type="SUPFAM" id="SSF51905">
    <property type="entry name" value="FAD/NAD(P)-binding domain"/>
    <property type="match status" value="1"/>
</dbReference>
<dbReference type="Gene3D" id="3.50.50.60">
    <property type="entry name" value="FAD/NAD(P)-binding domain"/>
    <property type="match status" value="2"/>
</dbReference>
<dbReference type="InterPro" id="IPR002938">
    <property type="entry name" value="FAD-bd"/>
</dbReference>
<dbReference type="RefSeq" id="WP_140452270.1">
    <property type="nucleotide sequence ID" value="NZ_VFRP01000001.1"/>
</dbReference>
<dbReference type="PANTHER" id="PTHR43876:SF7">
    <property type="entry name" value="UBIQUINONE BIOSYNTHESIS MONOOXYGENASE COQ6, MITOCHONDRIAL"/>
    <property type="match status" value="1"/>
</dbReference>